<dbReference type="Gene3D" id="3.90.870.10">
    <property type="entry name" value="DHBP synthase"/>
    <property type="match status" value="1"/>
</dbReference>
<evidence type="ECO:0000259" key="1">
    <source>
        <dbReference type="Pfam" id="PF01300"/>
    </source>
</evidence>
<feature type="domain" description="YrdC-like" evidence="1">
    <location>
        <begin position="17"/>
        <end position="140"/>
    </location>
</feature>
<dbReference type="InterPro" id="IPR006070">
    <property type="entry name" value="Sua5-like_dom"/>
</dbReference>
<proteinExistence type="predicted"/>
<sequence>MIFLAQTDTTAGLLSKDLKALNAIKNRPLNQPCLITTAKFSQLLNLTRVPKIFKNRVRKATKTTFLYKNKRAIRVIKDERHEKFLAKFDWLYSTSANLHGKNFDEAWARGVADVVVDENFSQNGASKILKVSNRNIKRLR</sequence>
<comment type="caution">
    <text evidence="2">The sequence shown here is derived from an EMBL/GenBank/DDBJ whole genome shotgun (WGS) entry which is preliminary data.</text>
</comment>
<dbReference type="SUPFAM" id="SSF55821">
    <property type="entry name" value="YrdC/RibB"/>
    <property type="match status" value="1"/>
</dbReference>
<accession>A0ABT7HRM2</accession>
<dbReference type="InterPro" id="IPR017945">
    <property type="entry name" value="DHBP_synth_RibB-like_a/b_dom"/>
</dbReference>
<reference evidence="2" key="2">
    <citation type="journal article" date="2023" name="Microorganisms">
        <title>Isolation and Genomic Characteristics of Cat-Borne Campylobacter felis sp. nov. and Sheep-Borne Campylobacter ovis sp. nov.</title>
        <authorList>
            <person name="Wang H."/>
            <person name="Li Y."/>
            <person name="Gu Y."/>
            <person name="Zhou G."/>
            <person name="Chen X."/>
            <person name="Zhang X."/>
            <person name="Shao Z."/>
            <person name="Zhang J."/>
            <person name="Zhang M."/>
        </authorList>
    </citation>
    <scope>NUCLEOTIDE SEQUENCE</scope>
    <source>
        <strain evidence="2">PS10</strain>
    </source>
</reference>
<dbReference type="EMBL" id="JANURM010000014">
    <property type="protein sequence ID" value="MDL0089505.1"/>
    <property type="molecule type" value="Genomic_DNA"/>
</dbReference>
<name>A0ABT7HRM2_9BACT</name>
<keyword evidence="3" id="KW-1185">Reference proteome</keyword>
<dbReference type="Proteomes" id="UP001173801">
    <property type="component" value="Unassembled WGS sequence"/>
</dbReference>
<dbReference type="RefSeq" id="WP_284938180.1">
    <property type="nucleotide sequence ID" value="NZ_JANURM010000014.1"/>
</dbReference>
<organism evidence="2 3">
    <name type="scientific">Campylobacter gastrosuis</name>
    <dbReference type="NCBI Taxonomy" id="2974576"/>
    <lineage>
        <taxon>Bacteria</taxon>
        <taxon>Pseudomonadati</taxon>
        <taxon>Campylobacterota</taxon>
        <taxon>Epsilonproteobacteria</taxon>
        <taxon>Campylobacterales</taxon>
        <taxon>Campylobacteraceae</taxon>
        <taxon>Campylobacter</taxon>
    </lineage>
</organism>
<evidence type="ECO:0000313" key="3">
    <source>
        <dbReference type="Proteomes" id="UP001173801"/>
    </source>
</evidence>
<protein>
    <submittedName>
        <fullName evidence="2">Sua5 YciO YrdC YwlC family protein</fullName>
    </submittedName>
</protein>
<evidence type="ECO:0000313" key="2">
    <source>
        <dbReference type="EMBL" id="MDL0089505.1"/>
    </source>
</evidence>
<dbReference type="Pfam" id="PF01300">
    <property type="entry name" value="Sua5_yciO_yrdC"/>
    <property type="match status" value="1"/>
</dbReference>
<reference evidence="2" key="1">
    <citation type="submission" date="2022-08" db="EMBL/GenBank/DDBJ databases">
        <authorList>
            <person name="Wang H."/>
        </authorList>
    </citation>
    <scope>NUCLEOTIDE SEQUENCE</scope>
    <source>
        <strain evidence="2">PS10</strain>
    </source>
</reference>
<gene>
    <name evidence="2" type="ORF">NYG85_09060</name>
</gene>